<dbReference type="Proteomes" id="UP000712281">
    <property type="component" value="Unassembled WGS sequence"/>
</dbReference>
<feature type="region of interest" description="Disordered" evidence="1">
    <location>
        <begin position="48"/>
        <end position="67"/>
    </location>
</feature>
<comment type="caution">
    <text evidence="2">The sequence shown here is derived from an EMBL/GenBank/DDBJ whole genome shotgun (WGS) entry which is preliminary data.</text>
</comment>
<dbReference type="AlphaFoldDB" id="A0A8S9JH75"/>
<proteinExistence type="predicted"/>
<dbReference type="EMBL" id="QGKW02001660">
    <property type="protein sequence ID" value="KAF2581348.1"/>
    <property type="molecule type" value="Genomic_DNA"/>
</dbReference>
<evidence type="ECO:0000313" key="2">
    <source>
        <dbReference type="EMBL" id="KAF2581348.1"/>
    </source>
</evidence>
<evidence type="ECO:0000313" key="3">
    <source>
        <dbReference type="Proteomes" id="UP000712281"/>
    </source>
</evidence>
<reference evidence="2" key="1">
    <citation type="submission" date="2019-12" db="EMBL/GenBank/DDBJ databases">
        <title>Genome sequencing and annotation of Brassica cretica.</title>
        <authorList>
            <person name="Studholme D.J."/>
            <person name="Sarris P.F."/>
        </authorList>
    </citation>
    <scope>NUCLEOTIDE SEQUENCE</scope>
    <source>
        <strain evidence="2">PFS-001/15</strain>
        <tissue evidence="2">Leaf</tissue>
    </source>
</reference>
<name>A0A8S9JH75_BRACR</name>
<sequence>MYSTPRTNTSTERRRNEVSLGISYKRWPPGEETEINQSGFGFGFGAFETGRQERADDNDETAFRNGE</sequence>
<gene>
    <name evidence="2" type="ORF">F2Q68_00006399</name>
</gene>
<evidence type="ECO:0000256" key="1">
    <source>
        <dbReference type="SAM" id="MobiDB-lite"/>
    </source>
</evidence>
<protein>
    <submittedName>
        <fullName evidence="2">Uncharacterized protein</fullName>
    </submittedName>
</protein>
<accession>A0A8S9JH75</accession>
<organism evidence="2 3">
    <name type="scientific">Brassica cretica</name>
    <name type="common">Mustard</name>
    <dbReference type="NCBI Taxonomy" id="69181"/>
    <lineage>
        <taxon>Eukaryota</taxon>
        <taxon>Viridiplantae</taxon>
        <taxon>Streptophyta</taxon>
        <taxon>Embryophyta</taxon>
        <taxon>Tracheophyta</taxon>
        <taxon>Spermatophyta</taxon>
        <taxon>Magnoliopsida</taxon>
        <taxon>eudicotyledons</taxon>
        <taxon>Gunneridae</taxon>
        <taxon>Pentapetalae</taxon>
        <taxon>rosids</taxon>
        <taxon>malvids</taxon>
        <taxon>Brassicales</taxon>
        <taxon>Brassicaceae</taxon>
        <taxon>Brassiceae</taxon>
        <taxon>Brassica</taxon>
    </lineage>
</organism>